<reference evidence="2" key="1">
    <citation type="journal article" date="2014" name="Int. J. Syst. Evol. Microbiol.">
        <title>Complete genome sequence of Corynebacterium casei LMG S-19264T (=DSM 44701T), isolated from a smear-ripened cheese.</title>
        <authorList>
            <consortium name="US DOE Joint Genome Institute (JGI-PGF)"/>
            <person name="Walter F."/>
            <person name="Albersmeier A."/>
            <person name="Kalinowski J."/>
            <person name="Ruckert C."/>
        </authorList>
    </citation>
    <scope>NUCLEOTIDE SEQUENCE</scope>
    <source>
        <strain evidence="2">JCM 3086</strain>
    </source>
</reference>
<accession>A0A917L034</accession>
<dbReference type="InterPro" id="IPR050471">
    <property type="entry name" value="AB_hydrolase"/>
</dbReference>
<name>A0A917L034_9ACTN</name>
<dbReference type="PANTHER" id="PTHR43433">
    <property type="entry name" value="HYDROLASE, ALPHA/BETA FOLD FAMILY PROTEIN"/>
    <property type="match status" value="1"/>
</dbReference>
<evidence type="ECO:0000259" key="1">
    <source>
        <dbReference type="Pfam" id="PF00561"/>
    </source>
</evidence>
<dbReference type="Proteomes" id="UP000657574">
    <property type="component" value="Unassembled WGS sequence"/>
</dbReference>
<proteinExistence type="predicted"/>
<dbReference type="InterPro" id="IPR029058">
    <property type="entry name" value="AB_hydrolase_fold"/>
</dbReference>
<dbReference type="Pfam" id="PF00561">
    <property type="entry name" value="Abhydrolase_1"/>
    <property type="match status" value="1"/>
</dbReference>
<evidence type="ECO:0000313" key="2">
    <source>
        <dbReference type="EMBL" id="GGJ35077.1"/>
    </source>
</evidence>
<evidence type="ECO:0000313" key="3">
    <source>
        <dbReference type="Proteomes" id="UP000657574"/>
    </source>
</evidence>
<dbReference type="GO" id="GO:0046503">
    <property type="term" value="P:glycerolipid catabolic process"/>
    <property type="evidence" value="ECO:0007669"/>
    <property type="project" value="TreeGrafter"/>
</dbReference>
<dbReference type="Gene3D" id="3.40.50.1820">
    <property type="entry name" value="alpha/beta hydrolase"/>
    <property type="match status" value="1"/>
</dbReference>
<dbReference type="SUPFAM" id="SSF53474">
    <property type="entry name" value="alpha/beta-Hydrolases"/>
    <property type="match status" value="1"/>
</dbReference>
<dbReference type="InterPro" id="IPR000073">
    <property type="entry name" value="AB_hydrolase_1"/>
</dbReference>
<sequence>MAEFDSAGVKLHYEITGSGPELLLISGLGANRNAWAAVLPELRERYTCITFDNRGTGQSDVPEGPYTIEQMSDDTAALIRHLGVGPVPAVGWSMGGVILQSLLIDHPDSVSKAVLLSTLPAYTDVQHAWLDGLLALRAAGADAITLAAAGIPWGFTPYTLVDHTATYAGLKLAGEDPEPTSDAGFAAQAQAIRTFDRRAELHTISTPTLVLVGAEDILTPPGQAVEIAERIPRSRLAVLPRGSHGMLNEFPAPVLAAIGAFLAG</sequence>
<dbReference type="AlphaFoldDB" id="A0A917L034"/>
<reference evidence="2" key="2">
    <citation type="submission" date="2020-09" db="EMBL/GenBank/DDBJ databases">
        <authorList>
            <person name="Sun Q."/>
            <person name="Ohkuma M."/>
        </authorList>
    </citation>
    <scope>NUCLEOTIDE SEQUENCE</scope>
    <source>
        <strain evidence="2">JCM 3086</strain>
    </source>
</reference>
<keyword evidence="3" id="KW-1185">Reference proteome</keyword>
<dbReference type="PANTHER" id="PTHR43433:SF5">
    <property type="entry name" value="AB HYDROLASE-1 DOMAIN-CONTAINING PROTEIN"/>
    <property type="match status" value="1"/>
</dbReference>
<feature type="domain" description="AB hydrolase-1" evidence="1">
    <location>
        <begin position="22"/>
        <end position="245"/>
    </location>
</feature>
<dbReference type="RefSeq" id="WP_189313748.1">
    <property type="nucleotide sequence ID" value="NZ_BMQA01000019.1"/>
</dbReference>
<dbReference type="GO" id="GO:0004806">
    <property type="term" value="F:triacylglycerol lipase activity"/>
    <property type="evidence" value="ECO:0007669"/>
    <property type="project" value="TreeGrafter"/>
</dbReference>
<gene>
    <name evidence="2" type="primary">pcaD</name>
    <name evidence="2" type="ORF">GCM10010121_052880</name>
</gene>
<dbReference type="PRINTS" id="PR00111">
    <property type="entry name" value="ABHYDROLASE"/>
</dbReference>
<comment type="caution">
    <text evidence="2">The sequence shown here is derived from an EMBL/GenBank/DDBJ whole genome shotgun (WGS) entry which is preliminary data.</text>
</comment>
<protein>
    <submittedName>
        <fullName evidence="2">3-oxoadipate enol-lactonase</fullName>
    </submittedName>
</protein>
<dbReference type="EMBL" id="BMQA01000019">
    <property type="protein sequence ID" value="GGJ35077.1"/>
    <property type="molecule type" value="Genomic_DNA"/>
</dbReference>
<organism evidence="2 3">
    <name type="scientific">Streptomyces brasiliensis</name>
    <dbReference type="NCBI Taxonomy" id="1954"/>
    <lineage>
        <taxon>Bacteria</taxon>
        <taxon>Bacillati</taxon>
        <taxon>Actinomycetota</taxon>
        <taxon>Actinomycetes</taxon>
        <taxon>Kitasatosporales</taxon>
        <taxon>Streptomycetaceae</taxon>
        <taxon>Streptomyces</taxon>
    </lineage>
</organism>